<dbReference type="PANTHER" id="PTHR11017">
    <property type="entry name" value="LEUCINE-RICH REPEAT-CONTAINING PROTEIN"/>
    <property type="match status" value="1"/>
</dbReference>
<dbReference type="Gene3D" id="3.40.50.10140">
    <property type="entry name" value="Toll/interleukin-1 receptor homology (TIR) domain"/>
    <property type="match status" value="1"/>
</dbReference>
<dbReference type="SMART" id="SM00255">
    <property type="entry name" value="TIR"/>
    <property type="match status" value="1"/>
</dbReference>
<dbReference type="InterPro" id="IPR035897">
    <property type="entry name" value="Toll_tir_struct_dom_sf"/>
</dbReference>
<accession>A0AA86VFY0</accession>
<evidence type="ECO:0000259" key="2">
    <source>
        <dbReference type="PROSITE" id="PS50104"/>
    </source>
</evidence>
<dbReference type="Gramene" id="rna-AYBTSS11_LOCUS13806">
    <property type="protein sequence ID" value="CAJ1949603.1"/>
    <property type="gene ID" value="gene-AYBTSS11_LOCUS13806"/>
</dbReference>
<dbReference type="InterPro" id="IPR044974">
    <property type="entry name" value="Disease_R_plants"/>
</dbReference>
<keyword evidence="1" id="KW-0677">Repeat</keyword>
<dbReference type="AlphaFoldDB" id="A0AA86VFY0"/>
<dbReference type="SUPFAM" id="SSF52540">
    <property type="entry name" value="P-loop containing nucleoside triphosphate hydrolases"/>
    <property type="match status" value="1"/>
</dbReference>
<organism evidence="3 4">
    <name type="scientific">Sphenostylis stenocarpa</name>
    <dbReference type="NCBI Taxonomy" id="92480"/>
    <lineage>
        <taxon>Eukaryota</taxon>
        <taxon>Viridiplantae</taxon>
        <taxon>Streptophyta</taxon>
        <taxon>Embryophyta</taxon>
        <taxon>Tracheophyta</taxon>
        <taxon>Spermatophyta</taxon>
        <taxon>Magnoliopsida</taxon>
        <taxon>eudicotyledons</taxon>
        <taxon>Gunneridae</taxon>
        <taxon>Pentapetalae</taxon>
        <taxon>rosids</taxon>
        <taxon>fabids</taxon>
        <taxon>Fabales</taxon>
        <taxon>Fabaceae</taxon>
        <taxon>Papilionoideae</taxon>
        <taxon>50 kb inversion clade</taxon>
        <taxon>NPAAA clade</taxon>
        <taxon>indigoferoid/millettioid clade</taxon>
        <taxon>Phaseoleae</taxon>
        <taxon>Sphenostylis</taxon>
    </lineage>
</organism>
<dbReference type="InterPro" id="IPR058192">
    <property type="entry name" value="WHD_ROQ1-like"/>
</dbReference>
<dbReference type="PRINTS" id="PR00364">
    <property type="entry name" value="DISEASERSIST"/>
</dbReference>
<dbReference type="InterPro" id="IPR027417">
    <property type="entry name" value="P-loop_NTPase"/>
</dbReference>
<dbReference type="PROSITE" id="PS50104">
    <property type="entry name" value="TIR"/>
    <property type="match status" value="1"/>
</dbReference>
<proteinExistence type="predicted"/>
<gene>
    <name evidence="3" type="ORF">AYBTSS11_LOCUS13806</name>
</gene>
<protein>
    <recommendedName>
        <fullName evidence="2">TIR domain-containing protein</fullName>
    </recommendedName>
</protein>
<dbReference type="InterPro" id="IPR000157">
    <property type="entry name" value="TIR_dom"/>
</dbReference>
<reference evidence="3" key="1">
    <citation type="submission" date="2023-10" db="EMBL/GenBank/DDBJ databases">
        <authorList>
            <person name="Domelevo Entfellner J.-B."/>
        </authorList>
    </citation>
    <scope>NUCLEOTIDE SEQUENCE</scope>
</reference>
<dbReference type="SUPFAM" id="SSF52200">
    <property type="entry name" value="Toll/Interleukin receptor TIR domain"/>
    <property type="match status" value="1"/>
</dbReference>
<dbReference type="Pfam" id="PF23282">
    <property type="entry name" value="WHD_ROQ1"/>
    <property type="match status" value="1"/>
</dbReference>
<dbReference type="GO" id="GO:0043531">
    <property type="term" value="F:ADP binding"/>
    <property type="evidence" value="ECO:0007669"/>
    <property type="project" value="InterPro"/>
</dbReference>
<dbReference type="SUPFAM" id="SSF52058">
    <property type="entry name" value="L domain-like"/>
    <property type="match status" value="1"/>
</dbReference>
<dbReference type="Pfam" id="PF01582">
    <property type="entry name" value="TIR"/>
    <property type="match status" value="1"/>
</dbReference>
<evidence type="ECO:0000313" key="4">
    <source>
        <dbReference type="Proteomes" id="UP001189624"/>
    </source>
</evidence>
<dbReference type="Gene3D" id="3.80.10.10">
    <property type="entry name" value="Ribonuclease Inhibitor"/>
    <property type="match status" value="1"/>
</dbReference>
<keyword evidence="4" id="KW-1185">Reference proteome</keyword>
<dbReference type="Proteomes" id="UP001189624">
    <property type="component" value="Chromosome 4"/>
</dbReference>
<dbReference type="GO" id="GO:0007165">
    <property type="term" value="P:signal transduction"/>
    <property type="evidence" value="ECO:0007669"/>
    <property type="project" value="InterPro"/>
</dbReference>
<evidence type="ECO:0000256" key="1">
    <source>
        <dbReference type="ARBA" id="ARBA00022737"/>
    </source>
</evidence>
<dbReference type="EMBL" id="OY731401">
    <property type="protein sequence ID" value="CAJ1949603.1"/>
    <property type="molecule type" value="Genomic_DNA"/>
</dbReference>
<dbReference type="PANTHER" id="PTHR11017:SF560">
    <property type="entry name" value="RESISTANCE PROTEIN (TIR-NBS-LRR CLASS), PUTATIVE-RELATED"/>
    <property type="match status" value="1"/>
</dbReference>
<dbReference type="GO" id="GO:0006952">
    <property type="term" value="P:defense response"/>
    <property type="evidence" value="ECO:0007669"/>
    <property type="project" value="InterPro"/>
</dbReference>
<evidence type="ECO:0000313" key="3">
    <source>
        <dbReference type="EMBL" id="CAJ1949603.1"/>
    </source>
</evidence>
<name>A0AA86VFY0_9FABA</name>
<dbReference type="Gene3D" id="3.40.50.300">
    <property type="entry name" value="P-loop containing nucleotide triphosphate hydrolases"/>
    <property type="match status" value="1"/>
</dbReference>
<dbReference type="InterPro" id="IPR032675">
    <property type="entry name" value="LRR_dom_sf"/>
</dbReference>
<feature type="domain" description="TIR" evidence="2">
    <location>
        <begin position="12"/>
        <end position="182"/>
    </location>
</feature>
<sequence length="808" mass="91910">MEFDSSSSKLQRMYNVLINFNGEDIRRKFVSHLDFSLSRAGFTTFLHEENVLKGMQLQEQQTQAKEMCLVAIVLFTKTYAESAWCLHELQQIIKCHETCCQHVLPVYYEIQPSDVRLQKGDFGKALKATAQQTFSGQQVEYALYRWSRALTKAANFFGWDESNYRSDAELVDKIVKSVLNLPILSTTKFPVGLQSHVENVTRMIENKASEVSIIGIWGMGGLGKTTIVKAIYNQIHEILNGCGLNAGIGIKILIKRNLIKVEKNNKLGMHPLLQVMGREIILQSSTQEFEKRYRLCFPGDLKCVVTRNVRREVIQGLVLKSPLTNTSWSKIPAFNVMNTLTVWDDIYEELTGDYPNLSKQLRWICHRWFPLKYIPENYDMEGVIAIDLKWSNLRLVWKEPRVLGLLKFLNLSHSKYLTETPDFSGLPSLEQLILKDCPRLCKVHQSIGDLCNLLLINLKDCTSLRNLPREVYKLKSLKTLILSGCSKIDIWEDDVAQMESLITLIAENKAVKQVPLSIVSSKCIGYISLRGFEGSSHNLFPSILRSWIPPMNPLCDLHPFSIDMEDNSSGDLVPFLSSLANLRCVLVQCDTEFQLRKQVEAILVKHGINFTELGVSKHHLRSFLIGVGSYNEFFNILSNSIFEGLASSESCDVSLPDDNRPYWLAHVGEGHSVYFTLPQDCYVKGMALCVVYLSPPEIMETECLTSVLIVNYTKCTFQIHKHGTVICFNDIDWEGIISNLGSGDKVEIFVTLAHGFVVKNTAVYLMCNEPNNSEMEPCKQPKENAPNKFIKKIVMCDFKLLLFFKNRK</sequence>